<dbReference type="SUPFAM" id="SSF143120">
    <property type="entry name" value="YefM-like"/>
    <property type="match status" value="1"/>
</dbReference>
<dbReference type="InterPro" id="IPR036165">
    <property type="entry name" value="YefM-like_sf"/>
</dbReference>
<accession>A0ABS3YIU1</accession>
<keyword evidence="4" id="KW-1185">Reference proteome</keyword>
<sequence length="67" mass="7544">MGNINDNSDTLIVPRGSRQGVVIISLAEWNSIQETLRLLKSDENRARLTEALKRADDGIKEDHELID</sequence>
<protein>
    <recommendedName>
        <fullName evidence="2">Antitoxin</fullName>
    </recommendedName>
</protein>
<dbReference type="RefSeq" id="WP_209147681.1">
    <property type="nucleotide sequence ID" value="NZ_JAGHKP010000004.1"/>
</dbReference>
<dbReference type="EMBL" id="JAGHKP010000004">
    <property type="protein sequence ID" value="MBO9154564.1"/>
    <property type="molecule type" value="Genomic_DNA"/>
</dbReference>
<dbReference type="Pfam" id="PF02604">
    <property type="entry name" value="PhdYeFM_antitox"/>
    <property type="match status" value="1"/>
</dbReference>
<comment type="similarity">
    <text evidence="1 2">Belongs to the phD/YefM antitoxin family.</text>
</comment>
<organism evidence="3 4">
    <name type="scientific">Chitinophaga chungangae</name>
    <dbReference type="NCBI Taxonomy" id="2821488"/>
    <lineage>
        <taxon>Bacteria</taxon>
        <taxon>Pseudomonadati</taxon>
        <taxon>Bacteroidota</taxon>
        <taxon>Chitinophagia</taxon>
        <taxon>Chitinophagales</taxon>
        <taxon>Chitinophagaceae</taxon>
        <taxon>Chitinophaga</taxon>
    </lineage>
</organism>
<dbReference type="InterPro" id="IPR006442">
    <property type="entry name" value="Antitoxin_Phd/YefM"/>
</dbReference>
<dbReference type="Proteomes" id="UP000679126">
    <property type="component" value="Unassembled WGS sequence"/>
</dbReference>
<gene>
    <name evidence="3" type="ORF">J7I43_20230</name>
</gene>
<proteinExistence type="inferred from homology"/>
<evidence type="ECO:0000313" key="4">
    <source>
        <dbReference type="Proteomes" id="UP000679126"/>
    </source>
</evidence>
<comment type="function">
    <text evidence="2">Antitoxin component of a type II toxin-antitoxin (TA) system.</text>
</comment>
<evidence type="ECO:0000313" key="3">
    <source>
        <dbReference type="EMBL" id="MBO9154564.1"/>
    </source>
</evidence>
<dbReference type="Gene3D" id="3.40.1620.10">
    <property type="entry name" value="YefM-like domain"/>
    <property type="match status" value="1"/>
</dbReference>
<evidence type="ECO:0000256" key="2">
    <source>
        <dbReference type="RuleBase" id="RU362080"/>
    </source>
</evidence>
<name>A0ABS3YIU1_9BACT</name>
<evidence type="ECO:0000256" key="1">
    <source>
        <dbReference type="ARBA" id="ARBA00009981"/>
    </source>
</evidence>
<comment type="caution">
    <text evidence="3">The sequence shown here is derived from an EMBL/GenBank/DDBJ whole genome shotgun (WGS) entry which is preliminary data.</text>
</comment>
<reference evidence="4" key="1">
    <citation type="submission" date="2021-03" db="EMBL/GenBank/DDBJ databases">
        <title>Assistant Professor.</title>
        <authorList>
            <person name="Huq M.A."/>
        </authorList>
    </citation>
    <scope>NUCLEOTIDE SEQUENCE [LARGE SCALE GENOMIC DNA]</scope>
    <source>
        <strain evidence="4">MAH-28</strain>
    </source>
</reference>